<name>A0ABV9VQ10_9ACTN</name>
<accession>A0ABV9VQ10</accession>
<proteinExistence type="predicted"/>
<organism evidence="1 2">
    <name type="scientific">Dactylosporangium cerinum</name>
    <dbReference type="NCBI Taxonomy" id="1434730"/>
    <lineage>
        <taxon>Bacteria</taxon>
        <taxon>Bacillati</taxon>
        <taxon>Actinomycetota</taxon>
        <taxon>Actinomycetes</taxon>
        <taxon>Micromonosporales</taxon>
        <taxon>Micromonosporaceae</taxon>
        <taxon>Dactylosporangium</taxon>
    </lineage>
</organism>
<sequence>MSMGNLVYLTNGSLDLLIEDEHGSLDWRAPSDELFVHPTNLIRPLGPHLYGWQLYEAMAPWETSPELAAQSDSTAESACLWAAASRGTSR</sequence>
<evidence type="ECO:0000313" key="1">
    <source>
        <dbReference type="EMBL" id="MFC4998466.1"/>
    </source>
</evidence>
<reference evidence="2" key="1">
    <citation type="journal article" date="2019" name="Int. J. Syst. Evol. Microbiol.">
        <title>The Global Catalogue of Microorganisms (GCM) 10K type strain sequencing project: providing services to taxonomists for standard genome sequencing and annotation.</title>
        <authorList>
            <consortium name="The Broad Institute Genomics Platform"/>
            <consortium name="The Broad Institute Genome Sequencing Center for Infectious Disease"/>
            <person name="Wu L."/>
            <person name="Ma J."/>
        </authorList>
    </citation>
    <scope>NUCLEOTIDE SEQUENCE [LARGE SCALE GENOMIC DNA]</scope>
    <source>
        <strain evidence="2">CGMCC 4.7152</strain>
    </source>
</reference>
<protein>
    <submittedName>
        <fullName evidence="1">Uncharacterized protein</fullName>
    </submittedName>
</protein>
<dbReference type="Proteomes" id="UP001595912">
    <property type="component" value="Unassembled WGS sequence"/>
</dbReference>
<dbReference type="EMBL" id="JBHSIU010000011">
    <property type="protein sequence ID" value="MFC4998466.1"/>
    <property type="molecule type" value="Genomic_DNA"/>
</dbReference>
<gene>
    <name evidence="1" type="ORF">ACFPIJ_11535</name>
</gene>
<dbReference type="RefSeq" id="WP_380114714.1">
    <property type="nucleotide sequence ID" value="NZ_JBHSIU010000011.1"/>
</dbReference>
<evidence type="ECO:0000313" key="2">
    <source>
        <dbReference type="Proteomes" id="UP001595912"/>
    </source>
</evidence>
<comment type="caution">
    <text evidence="1">The sequence shown here is derived from an EMBL/GenBank/DDBJ whole genome shotgun (WGS) entry which is preliminary data.</text>
</comment>
<keyword evidence="2" id="KW-1185">Reference proteome</keyword>